<evidence type="ECO:0000313" key="10">
    <source>
        <dbReference type="Proteomes" id="UP000824073"/>
    </source>
</evidence>
<dbReference type="InterPro" id="IPR017853">
    <property type="entry name" value="GH"/>
</dbReference>
<dbReference type="EMBL" id="DVMR01000030">
    <property type="protein sequence ID" value="HIU43227.1"/>
    <property type="molecule type" value="Genomic_DNA"/>
</dbReference>
<keyword evidence="7" id="KW-0732">Signal</keyword>
<proteinExistence type="inferred from homology"/>
<feature type="signal peptide" evidence="7">
    <location>
        <begin position="1"/>
        <end position="26"/>
    </location>
</feature>
<dbReference type="Pfam" id="PF00933">
    <property type="entry name" value="Glyco_hydro_3"/>
    <property type="match status" value="1"/>
</dbReference>
<organism evidence="9 10">
    <name type="scientific">Candidatus Ventrousia excrementavium</name>
    <dbReference type="NCBI Taxonomy" id="2840961"/>
    <lineage>
        <taxon>Bacteria</taxon>
        <taxon>Bacillati</taxon>
        <taxon>Bacillota</taxon>
        <taxon>Clostridia</taxon>
        <taxon>Eubacteriales</taxon>
        <taxon>Clostridiaceae</taxon>
        <taxon>Clostridiaceae incertae sedis</taxon>
        <taxon>Candidatus Ventrousia</taxon>
    </lineage>
</organism>
<protein>
    <recommendedName>
        <fullName evidence="3">beta-N-acetylhexosaminidase</fullName>
        <ecNumber evidence="3">3.2.1.52</ecNumber>
    </recommendedName>
</protein>
<sequence length="413" mass="43427">MKRVNLRRVGAAGLLLALLLCGCAPIEDEPQDAGDPGSVQRPGETESGQDEQPPEPELTEEEKLALRAQELLADMTLEQKVGQLFMIRPEALAENTDSPVTAWSDELDAALAQYPAGGVVLFGQNVVSPEQLTALTGALATAGQTPLFIGVDEEGGAVARIAGNKAFDVAQYDSMAQVGATGDPAQAREVGQTIGAYLAKYGFNLDFAPVADVNTNPDNTVIGDRAFGSDPQLAAQMVCAEIEGLHQAGVMSCVKHFPGHGDTRGDTHDGTVTVDKTWEELLGCELVPFIAALDSTDMVMAAHITAPGVTSDGLPASLSHEMVTGRLRGELGYDGVVVTDSLEMGAIAGQYTPAESAVLAISAGVDIVLMPLDYTEAFEGVLQAVRDGELTEERIDQSVLRILTLKITQGIIE</sequence>
<dbReference type="GO" id="GO:0004563">
    <property type="term" value="F:beta-N-acetylhexosaminidase activity"/>
    <property type="evidence" value="ECO:0007669"/>
    <property type="project" value="UniProtKB-EC"/>
</dbReference>
<comment type="caution">
    <text evidence="9">The sequence shown here is derived from an EMBL/GenBank/DDBJ whole genome shotgun (WGS) entry which is preliminary data.</text>
</comment>
<feature type="region of interest" description="Disordered" evidence="6">
    <location>
        <begin position="28"/>
        <end position="59"/>
    </location>
</feature>
<evidence type="ECO:0000256" key="6">
    <source>
        <dbReference type="SAM" id="MobiDB-lite"/>
    </source>
</evidence>
<dbReference type="PROSITE" id="PS51257">
    <property type="entry name" value="PROKAR_LIPOPROTEIN"/>
    <property type="match status" value="1"/>
</dbReference>
<reference evidence="9" key="2">
    <citation type="journal article" date="2021" name="PeerJ">
        <title>Extensive microbial diversity within the chicken gut microbiome revealed by metagenomics and culture.</title>
        <authorList>
            <person name="Gilroy R."/>
            <person name="Ravi A."/>
            <person name="Getino M."/>
            <person name="Pursley I."/>
            <person name="Horton D.L."/>
            <person name="Alikhan N.F."/>
            <person name="Baker D."/>
            <person name="Gharbi K."/>
            <person name="Hall N."/>
            <person name="Watson M."/>
            <person name="Adriaenssens E.M."/>
            <person name="Foster-Nyarko E."/>
            <person name="Jarju S."/>
            <person name="Secka A."/>
            <person name="Antonio M."/>
            <person name="Oren A."/>
            <person name="Chaudhuri R.R."/>
            <person name="La Ragione R."/>
            <person name="Hildebrand F."/>
            <person name="Pallen M.J."/>
        </authorList>
    </citation>
    <scope>NUCLEOTIDE SEQUENCE</scope>
    <source>
        <strain evidence="9">CHK191-8634</strain>
    </source>
</reference>
<evidence type="ECO:0000256" key="3">
    <source>
        <dbReference type="ARBA" id="ARBA00012663"/>
    </source>
</evidence>
<dbReference type="Proteomes" id="UP000824073">
    <property type="component" value="Unassembled WGS sequence"/>
</dbReference>
<name>A0A9D1LLH5_9CLOT</name>
<evidence type="ECO:0000256" key="5">
    <source>
        <dbReference type="ARBA" id="ARBA00023295"/>
    </source>
</evidence>
<dbReference type="PANTHER" id="PTHR30480">
    <property type="entry name" value="BETA-HEXOSAMINIDASE-RELATED"/>
    <property type="match status" value="1"/>
</dbReference>
<evidence type="ECO:0000256" key="7">
    <source>
        <dbReference type="SAM" id="SignalP"/>
    </source>
</evidence>
<gene>
    <name evidence="9" type="ORF">IAB67_02895</name>
</gene>
<dbReference type="InterPro" id="IPR036962">
    <property type="entry name" value="Glyco_hydro_3_N_sf"/>
</dbReference>
<dbReference type="EC" id="3.2.1.52" evidence="3"/>
<dbReference type="SUPFAM" id="SSF51445">
    <property type="entry name" value="(Trans)glycosidases"/>
    <property type="match status" value="1"/>
</dbReference>
<feature type="domain" description="Glycoside hydrolase family 3 N-terminal" evidence="8">
    <location>
        <begin position="76"/>
        <end position="405"/>
    </location>
</feature>
<feature type="chain" id="PRO_5038669230" description="beta-N-acetylhexosaminidase" evidence="7">
    <location>
        <begin position="27"/>
        <end position="413"/>
    </location>
</feature>
<comment type="similarity">
    <text evidence="2">Belongs to the glycosyl hydrolase 3 family.</text>
</comment>
<keyword evidence="5" id="KW-0326">Glycosidase</keyword>
<dbReference type="InterPro" id="IPR050226">
    <property type="entry name" value="NagZ_Beta-hexosaminidase"/>
</dbReference>
<dbReference type="AlphaFoldDB" id="A0A9D1LLH5"/>
<dbReference type="GO" id="GO:0009254">
    <property type="term" value="P:peptidoglycan turnover"/>
    <property type="evidence" value="ECO:0007669"/>
    <property type="project" value="TreeGrafter"/>
</dbReference>
<evidence type="ECO:0000256" key="2">
    <source>
        <dbReference type="ARBA" id="ARBA00005336"/>
    </source>
</evidence>
<dbReference type="InterPro" id="IPR001764">
    <property type="entry name" value="Glyco_hydro_3_N"/>
</dbReference>
<dbReference type="GO" id="GO:0005975">
    <property type="term" value="P:carbohydrate metabolic process"/>
    <property type="evidence" value="ECO:0007669"/>
    <property type="project" value="InterPro"/>
</dbReference>
<evidence type="ECO:0000256" key="1">
    <source>
        <dbReference type="ARBA" id="ARBA00001231"/>
    </source>
</evidence>
<keyword evidence="4 9" id="KW-0378">Hydrolase</keyword>
<evidence type="ECO:0000256" key="4">
    <source>
        <dbReference type="ARBA" id="ARBA00022801"/>
    </source>
</evidence>
<dbReference type="Gene3D" id="3.20.20.300">
    <property type="entry name" value="Glycoside hydrolase, family 3, N-terminal domain"/>
    <property type="match status" value="1"/>
</dbReference>
<evidence type="ECO:0000259" key="8">
    <source>
        <dbReference type="Pfam" id="PF00933"/>
    </source>
</evidence>
<accession>A0A9D1LLH5</accession>
<dbReference type="PANTHER" id="PTHR30480:SF13">
    <property type="entry name" value="BETA-HEXOSAMINIDASE"/>
    <property type="match status" value="1"/>
</dbReference>
<feature type="compositionally biased region" description="Acidic residues" evidence="6">
    <location>
        <begin position="47"/>
        <end position="59"/>
    </location>
</feature>
<comment type="catalytic activity">
    <reaction evidence="1">
        <text>Hydrolysis of terminal non-reducing N-acetyl-D-hexosamine residues in N-acetyl-beta-D-hexosaminides.</text>
        <dbReference type="EC" id="3.2.1.52"/>
    </reaction>
</comment>
<evidence type="ECO:0000313" key="9">
    <source>
        <dbReference type="EMBL" id="HIU43227.1"/>
    </source>
</evidence>
<reference evidence="9" key="1">
    <citation type="submission" date="2020-10" db="EMBL/GenBank/DDBJ databases">
        <authorList>
            <person name="Gilroy R."/>
        </authorList>
    </citation>
    <scope>NUCLEOTIDE SEQUENCE</scope>
    <source>
        <strain evidence="9">CHK191-8634</strain>
    </source>
</reference>